<feature type="transmembrane region" description="Helical" evidence="1">
    <location>
        <begin position="12"/>
        <end position="31"/>
    </location>
</feature>
<proteinExistence type="predicted"/>
<reference evidence="3 4" key="1">
    <citation type="submission" date="2020-08" db="EMBL/GenBank/DDBJ databases">
        <title>Genomic Encyclopedia of Type Strains, Phase IV (KMG-IV): sequencing the most valuable type-strain genomes for metagenomic binning, comparative biology and taxonomic classification.</title>
        <authorList>
            <person name="Goeker M."/>
        </authorList>
    </citation>
    <scope>NUCLEOTIDE SEQUENCE [LARGE SCALE GENOMIC DNA]</scope>
    <source>
        <strain evidence="3 4">DSM 21319</strain>
    </source>
</reference>
<evidence type="ECO:0000256" key="1">
    <source>
        <dbReference type="SAM" id="Phobius"/>
    </source>
</evidence>
<feature type="domain" description="EamA" evidence="2">
    <location>
        <begin position="154"/>
        <end position="278"/>
    </location>
</feature>
<dbReference type="Proteomes" id="UP000535406">
    <property type="component" value="Unassembled WGS sequence"/>
</dbReference>
<dbReference type="InterPro" id="IPR000620">
    <property type="entry name" value="EamA_dom"/>
</dbReference>
<name>A0A7W7YVM8_9HYPH</name>
<dbReference type="SUPFAM" id="SSF103481">
    <property type="entry name" value="Multidrug resistance efflux transporter EmrE"/>
    <property type="match status" value="2"/>
</dbReference>
<feature type="transmembrane region" description="Helical" evidence="1">
    <location>
        <begin position="264"/>
        <end position="283"/>
    </location>
</feature>
<dbReference type="EMBL" id="JACHIK010000008">
    <property type="protein sequence ID" value="MBB5043225.1"/>
    <property type="molecule type" value="Genomic_DNA"/>
</dbReference>
<gene>
    <name evidence="3" type="ORF">HNQ66_002629</name>
</gene>
<feature type="transmembrane region" description="Helical" evidence="1">
    <location>
        <begin position="182"/>
        <end position="200"/>
    </location>
</feature>
<keyword evidence="1" id="KW-1133">Transmembrane helix</keyword>
<dbReference type="InterPro" id="IPR037185">
    <property type="entry name" value="EmrE-like"/>
</dbReference>
<feature type="transmembrane region" description="Helical" evidence="1">
    <location>
        <begin position="43"/>
        <end position="64"/>
    </location>
</feature>
<protein>
    <submittedName>
        <fullName evidence="3">Drug/metabolite transporter (DMT)-like permease</fullName>
    </submittedName>
</protein>
<feature type="transmembrane region" description="Helical" evidence="1">
    <location>
        <begin position="240"/>
        <end position="258"/>
    </location>
</feature>
<dbReference type="GO" id="GO:0016020">
    <property type="term" value="C:membrane"/>
    <property type="evidence" value="ECO:0007669"/>
    <property type="project" value="InterPro"/>
</dbReference>
<evidence type="ECO:0000313" key="4">
    <source>
        <dbReference type="Proteomes" id="UP000535406"/>
    </source>
</evidence>
<keyword evidence="1" id="KW-0472">Membrane</keyword>
<dbReference type="AlphaFoldDB" id="A0A7W7YVM8"/>
<dbReference type="Pfam" id="PF00892">
    <property type="entry name" value="EamA"/>
    <property type="match status" value="1"/>
</dbReference>
<feature type="transmembrane region" description="Helical" evidence="1">
    <location>
        <begin position="206"/>
        <end position="228"/>
    </location>
</feature>
<evidence type="ECO:0000259" key="2">
    <source>
        <dbReference type="Pfam" id="PF00892"/>
    </source>
</evidence>
<feature type="transmembrane region" description="Helical" evidence="1">
    <location>
        <begin position="76"/>
        <end position="95"/>
    </location>
</feature>
<dbReference type="PANTHER" id="PTHR22911">
    <property type="entry name" value="ACYL-MALONYL CONDENSING ENZYME-RELATED"/>
    <property type="match status" value="1"/>
</dbReference>
<comment type="caution">
    <text evidence="3">The sequence shown here is derived from an EMBL/GenBank/DDBJ whole genome shotgun (WGS) entry which is preliminary data.</text>
</comment>
<organism evidence="3 4">
    <name type="scientific">Shinella fusca</name>
    <dbReference type="NCBI Taxonomy" id="544480"/>
    <lineage>
        <taxon>Bacteria</taxon>
        <taxon>Pseudomonadati</taxon>
        <taxon>Pseudomonadota</taxon>
        <taxon>Alphaproteobacteria</taxon>
        <taxon>Hyphomicrobiales</taxon>
        <taxon>Rhizobiaceae</taxon>
        <taxon>Shinella</taxon>
    </lineage>
</organism>
<keyword evidence="1" id="KW-0812">Transmembrane</keyword>
<feature type="transmembrane region" description="Helical" evidence="1">
    <location>
        <begin position="101"/>
        <end position="121"/>
    </location>
</feature>
<feature type="transmembrane region" description="Helical" evidence="1">
    <location>
        <begin position="128"/>
        <end position="145"/>
    </location>
</feature>
<evidence type="ECO:0000313" key="3">
    <source>
        <dbReference type="EMBL" id="MBB5043225.1"/>
    </source>
</evidence>
<keyword evidence="4" id="KW-1185">Reference proteome</keyword>
<sequence length="305" mass="32390">MSQTNDPALHRKGLLITAMGGLALSFDIPLIRSAAGEVWSVLATRSIATFVTAMVAWSVLRFVLGRRTALIPGPMGLLIGIFYGINSLTFMLAVFNTTTANVVFILAFTSMFAAILSWVFLGERPANATLLTMAAMVAGVALIVHDGLASGNIFGDAMAACSALLLASAITLSRRSGLDMGFVPLVTALVPGIAALFLLPDTGFEIAHPGFILFNGLVMIPFAFFCLATGPRYLSAPEVGMFYLLETVLAPIWVWIVFAETPTTQTLIGGSILILALLAHSLWQMRSKARAARESDAAAEFPFTG</sequence>
<feature type="transmembrane region" description="Helical" evidence="1">
    <location>
        <begin position="151"/>
        <end position="170"/>
    </location>
</feature>
<accession>A0A7W7YVM8</accession>